<evidence type="ECO:0000256" key="6">
    <source>
        <dbReference type="ARBA" id="ARBA00023242"/>
    </source>
</evidence>
<evidence type="ECO:0000313" key="10">
    <source>
        <dbReference type="Proteomes" id="UP000046393"/>
    </source>
</evidence>
<dbReference type="WBParaSite" id="SMUV_0000007001-mRNA-1">
    <property type="protein sequence ID" value="SMUV_0000007001-mRNA-1"/>
    <property type="gene ID" value="SMUV_0000007001"/>
</dbReference>
<dbReference type="FunFam" id="3.30.160.60:FF:000018">
    <property type="entry name" value="Krueppel-like factor 15"/>
    <property type="match status" value="1"/>
</dbReference>
<dbReference type="InterPro" id="IPR013087">
    <property type="entry name" value="Znf_C2H2_type"/>
</dbReference>
<evidence type="ECO:0000256" key="3">
    <source>
        <dbReference type="ARBA" id="ARBA00022737"/>
    </source>
</evidence>
<keyword evidence="2" id="KW-0479">Metal-binding</keyword>
<keyword evidence="5" id="KW-0862">Zinc</keyword>
<keyword evidence="10" id="KW-1185">Reference proteome</keyword>
<dbReference type="PANTHER" id="PTHR23235">
    <property type="entry name" value="KRUEPPEL-LIKE TRANSCRIPTION FACTOR"/>
    <property type="match status" value="1"/>
</dbReference>
<dbReference type="PANTHER" id="PTHR23235:SF165">
    <property type="entry name" value="TRANSCRIPTION FACTOR BTD"/>
    <property type="match status" value="1"/>
</dbReference>
<dbReference type="InterPro" id="IPR036236">
    <property type="entry name" value="Znf_C2H2_sf"/>
</dbReference>
<sequence length="447" mass="49548">MADTTPLLPKPPQDTPILPKPANASANLQHQQLIEFDSLFYYKEHCLLINLLPKTTLFILILNSKKHSVQFIPITTQQGAQQPAQVHLIPVSGQHQGQQFIVFQQPAISAPSIPIHTTTGPQQQSQLYIVQQPAAGTNGQPQQITFIPVQVQTQPEAKPIVANIQTQPATIQQVHSAEITQVEAIKPEVSTVTATTGQQRITLGSLNFVQDPNDPQKWIITNDTGEVPNSVAQSTSAVTRAAEYDVPPSGSNIGTGANLNNPFKQKTPKRTACNCPNCQNNANVKSLTCNVNVCIGILSFNELFFTVVAFVIYSCLNIILTGNLRCKCDWLIFSSGEKQRLHICHLCQKTYGKTSHLRAHLRGHAGQKPFACDWAHCQKRFTRSDELQRHRRTHTGEKRFTCSQCLKKFMRSDHLTKHERTHSASRGQNANNTIDSAQRAANIINTN</sequence>
<dbReference type="GO" id="GO:0008270">
    <property type="term" value="F:zinc ion binding"/>
    <property type="evidence" value="ECO:0007669"/>
    <property type="project" value="UniProtKB-KW"/>
</dbReference>
<dbReference type="PROSITE" id="PS00028">
    <property type="entry name" value="ZINC_FINGER_C2H2_1"/>
    <property type="match status" value="3"/>
</dbReference>
<evidence type="ECO:0000259" key="9">
    <source>
        <dbReference type="PROSITE" id="PS50157"/>
    </source>
</evidence>
<reference evidence="11" key="1">
    <citation type="submission" date="2017-02" db="UniProtKB">
        <authorList>
            <consortium name="WormBaseParasite"/>
        </authorList>
    </citation>
    <scope>IDENTIFICATION</scope>
</reference>
<dbReference type="GO" id="GO:0005634">
    <property type="term" value="C:nucleus"/>
    <property type="evidence" value="ECO:0007669"/>
    <property type="project" value="UniProtKB-SubCell"/>
</dbReference>
<dbReference type="GO" id="GO:0000978">
    <property type="term" value="F:RNA polymerase II cis-regulatory region sequence-specific DNA binding"/>
    <property type="evidence" value="ECO:0007669"/>
    <property type="project" value="TreeGrafter"/>
</dbReference>
<evidence type="ECO:0000256" key="1">
    <source>
        <dbReference type="ARBA" id="ARBA00004123"/>
    </source>
</evidence>
<feature type="domain" description="C2H2-type" evidence="9">
    <location>
        <begin position="370"/>
        <end position="399"/>
    </location>
</feature>
<name>A0A0N5A7R2_9BILA</name>
<dbReference type="STRING" id="451379.A0A0N5A7R2"/>
<feature type="region of interest" description="Disordered" evidence="8">
    <location>
        <begin position="416"/>
        <end position="447"/>
    </location>
</feature>
<dbReference type="Pfam" id="PF00096">
    <property type="entry name" value="zf-C2H2"/>
    <property type="match status" value="2"/>
</dbReference>
<evidence type="ECO:0000256" key="2">
    <source>
        <dbReference type="ARBA" id="ARBA00022723"/>
    </source>
</evidence>
<dbReference type="Proteomes" id="UP000046393">
    <property type="component" value="Unplaced"/>
</dbReference>
<dbReference type="Gene3D" id="3.30.160.60">
    <property type="entry name" value="Classic Zinc Finger"/>
    <property type="match status" value="3"/>
</dbReference>
<evidence type="ECO:0000313" key="11">
    <source>
        <dbReference type="WBParaSite" id="SMUV_0000007001-mRNA-1"/>
    </source>
</evidence>
<accession>A0A0N5A7R2</accession>
<comment type="subcellular location">
    <subcellularLocation>
        <location evidence="1">Nucleus</location>
    </subcellularLocation>
</comment>
<evidence type="ECO:0000256" key="4">
    <source>
        <dbReference type="ARBA" id="ARBA00022771"/>
    </source>
</evidence>
<proteinExistence type="predicted"/>
<evidence type="ECO:0000256" key="5">
    <source>
        <dbReference type="ARBA" id="ARBA00022833"/>
    </source>
</evidence>
<feature type="region of interest" description="Disordered" evidence="8">
    <location>
        <begin position="1"/>
        <end position="22"/>
    </location>
</feature>
<dbReference type="GO" id="GO:0000981">
    <property type="term" value="F:DNA-binding transcription factor activity, RNA polymerase II-specific"/>
    <property type="evidence" value="ECO:0007669"/>
    <property type="project" value="TreeGrafter"/>
</dbReference>
<evidence type="ECO:0000256" key="7">
    <source>
        <dbReference type="PROSITE-ProRule" id="PRU00042"/>
    </source>
</evidence>
<dbReference type="SUPFAM" id="SSF57667">
    <property type="entry name" value="beta-beta-alpha zinc fingers"/>
    <property type="match status" value="2"/>
</dbReference>
<protein>
    <submittedName>
        <fullName evidence="11">C2H2-type domain-containing protein</fullName>
    </submittedName>
</protein>
<keyword evidence="6" id="KW-0539">Nucleus</keyword>
<dbReference type="SMART" id="SM00355">
    <property type="entry name" value="ZnF_C2H2"/>
    <property type="match status" value="3"/>
</dbReference>
<dbReference type="AlphaFoldDB" id="A0A0N5A7R2"/>
<feature type="compositionally biased region" description="Polar residues" evidence="8">
    <location>
        <begin position="424"/>
        <end position="436"/>
    </location>
</feature>
<organism evidence="10 11">
    <name type="scientific">Syphacia muris</name>
    <dbReference type="NCBI Taxonomy" id="451379"/>
    <lineage>
        <taxon>Eukaryota</taxon>
        <taxon>Metazoa</taxon>
        <taxon>Ecdysozoa</taxon>
        <taxon>Nematoda</taxon>
        <taxon>Chromadorea</taxon>
        <taxon>Rhabditida</taxon>
        <taxon>Spirurina</taxon>
        <taxon>Oxyuridomorpha</taxon>
        <taxon>Oxyuroidea</taxon>
        <taxon>Oxyuridae</taxon>
        <taxon>Syphacia</taxon>
    </lineage>
</organism>
<feature type="domain" description="C2H2-type" evidence="9">
    <location>
        <begin position="400"/>
        <end position="427"/>
    </location>
</feature>
<dbReference type="FunFam" id="3.30.160.60:FF:001110">
    <property type="entry name" value="Krueppel factor 13"/>
    <property type="match status" value="1"/>
</dbReference>
<keyword evidence="4 7" id="KW-0863">Zinc-finger</keyword>
<dbReference type="PROSITE" id="PS50157">
    <property type="entry name" value="ZINC_FINGER_C2H2_2"/>
    <property type="match status" value="3"/>
</dbReference>
<evidence type="ECO:0000256" key="8">
    <source>
        <dbReference type="SAM" id="MobiDB-lite"/>
    </source>
</evidence>
<keyword evidence="3" id="KW-0677">Repeat</keyword>
<feature type="domain" description="C2H2-type" evidence="9">
    <location>
        <begin position="342"/>
        <end position="369"/>
    </location>
</feature>